<dbReference type="Proteomes" id="UP000004664">
    <property type="component" value="Unassembled WGS sequence"/>
</dbReference>
<sequence length="168" mass="19094">MSKTSQNHCQEVGVTGLVGLICSYAVMGAVMLPVNEQKIQYNLLLFKGFTPPGFSKIHARIEIGLGFISKGCLAFRPPSCFHVNRIYPELLPEAHTRASRCGTLSTYAPYPEVYSRLSMPDCVRVKRTYPEASPCLPLWNFFHGWFLFRLVAIASRRLFYCSLKSRFY</sequence>
<organism evidence="2 3">
    <name type="scientific">Methylobacter tundripaludum (strain ATCC BAA-1195 / DSM 17260 / SV96)</name>
    <dbReference type="NCBI Taxonomy" id="697282"/>
    <lineage>
        <taxon>Bacteria</taxon>
        <taxon>Pseudomonadati</taxon>
        <taxon>Pseudomonadota</taxon>
        <taxon>Gammaproteobacteria</taxon>
        <taxon>Methylococcales</taxon>
        <taxon>Methylococcaceae</taxon>
        <taxon>Methylobacter</taxon>
    </lineage>
</organism>
<reference evidence="2 3" key="1">
    <citation type="submission" date="2011-06" db="EMBL/GenBank/DDBJ databases">
        <title>Genomic sequence of Methylobacter tundripaludum SV96.</title>
        <authorList>
            <consortium name="US DOE Joint Genome Institute"/>
            <person name="Lucas S."/>
            <person name="Han J."/>
            <person name="Lapidus A."/>
            <person name="Cheng J.-F."/>
            <person name="Goodwin L."/>
            <person name="Pitluck S."/>
            <person name="Held B."/>
            <person name="Detter J.C."/>
            <person name="Han C."/>
            <person name="Tapia R."/>
            <person name="Land M."/>
            <person name="Hauser L."/>
            <person name="Kyrpides N."/>
            <person name="Ivanova N."/>
            <person name="Ovchinnikova G."/>
            <person name="Pagani I."/>
            <person name="Klotz M.G."/>
            <person name="Dispirito A.A."/>
            <person name="Murrell J.C."/>
            <person name="Dunfield P."/>
            <person name="Kalyuzhnaya M.G."/>
            <person name="Svenning M."/>
            <person name="Trotsenko Y.A."/>
            <person name="Stein L.Y."/>
            <person name="Woyke T."/>
        </authorList>
    </citation>
    <scope>NUCLEOTIDE SEQUENCE [LARGE SCALE GENOMIC DNA]</scope>
    <source>
        <strain evidence="3">ATCC BAA-1195 / DSM 17260 / SV96</strain>
    </source>
</reference>
<dbReference type="STRING" id="697282.Mettu_2160"/>
<dbReference type="AlphaFoldDB" id="G3IWV6"/>
<protein>
    <submittedName>
        <fullName evidence="2">Uncharacterized protein</fullName>
    </submittedName>
</protein>
<evidence type="ECO:0000313" key="2">
    <source>
        <dbReference type="EMBL" id="EGW23311.1"/>
    </source>
</evidence>
<keyword evidence="1" id="KW-0472">Membrane</keyword>
<proteinExistence type="predicted"/>
<keyword evidence="1" id="KW-0812">Transmembrane</keyword>
<feature type="transmembrane region" description="Helical" evidence="1">
    <location>
        <begin position="12"/>
        <end position="34"/>
    </location>
</feature>
<evidence type="ECO:0000256" key="1">
    <source>
        <dbReference type="SAM" id="Phobius"/>
    </source>
</evidence>
<gene>
    <name evidence="2" type="ORF">Mettu_2160</name>
</gene>
<dbReference type="EMBL" id="JH109152">
    <property type="protein sequence ID" value="EGW23311.1"/>
    <property type="molecule type" value="Genomic_DNA"/>
</dbReference>
<accession>G3IWV6</accession>
<evidence type="ECO:0000313" key="3">
    <source>
        <dbReference type="Proteomes" id="UP000004664"/>
    </source>
</evidence>
<name>G3IWV6_METTV</name>
<keyword evidence="3" id="KW-1185">Reference proteome</keyword>
<keyword evidence="1" id="KW-1133">Transmembrane helix</keyword>
<dbReference type="HOGENOM" id="CLU_1584581_0_0_6"/>